<sequence>MGRGRHYYDDLDLCVHVLYDDCEVLPDPRRALGAVLRPADVPSLQALYVVLDPLLTRLGDRPDADYMAEPAWPAVVQAAQAALREPRGVRRSGGGGLARS</sequence>
<proteinExistence type="predicted"/>
<dbReference type="NCBIfam" id="NF047838">
    <property type="entry name" value="SCO4402_fam"/>
    <property type="match status" value="1"/>
</dbReference>
<reference evidence="2" key="1">
    <citation type="journal article" date="2019" name="Int. J. Syst. Evol. Microbiol.">
        <title>The Global Catalogue of Microorganisms (GCM) 10K type strain sequencing project: providing services to taxonomists for standard genome sequencing and annotation.</title>
        <authorList>
            <consortium name="The Broad Institute Genomics Platform"/>
            <consortium name="The Broad Institute Genome Sequencing Center for Infectious Disease"/>
            <person name="Wu L."/>
            <person name="Ma J."/>
        </authorList>
    </citation>
    <scope>NUCLEOTIDE SEQUENCE [LARGE SCALE GENOMIC DNA]</scope>
    <source>
        <strain evidence="2">NBRC 108730</strain>
    </source>
</reference>
<protein>
    <submittedName>
        <fullName evidence="1">Uncharacterized protein</fullName>
    </submittedName>
</protein>
<evidence type="ECO:0000313" key="1">
    <source>
        <dbReference type="EMBL" id="GMA87474.1"/>
    </source>
</evidence>
<name>A0ABQ6JJC7_9ACTN</name>
<gene>
    <name evidence="1" type="ORF">GCM10025868_27240</name>
</gene>
<comment type="caution">
    <text evidence="1">The sequence shown here is derived from an EMBL/GenBank/DDBJ whole genome shotgun (WGS) entry which is preliminary data.</text>
</comment>
<organism evidence="1 2">
    <name type="scientific">Angustibacter aerolatus</name>
    <dbReference type="NCBI Taxonomy" id="1162965"/>
    <lineage>
        <taxon>Bacteria</taxon>
        <taxon>Bacillati</taxon>
        <taxon>Actinomycetota</taxon>
        <taxon>Actinomycetes</taxon>
        <taxon>Kineosporiales</taxon>
        <taxon>Kineosporiaceae</taxon>
    </lineage>
</organism>
<keyword evidence="2" id="KW-1185">Reference proteome</keyword>
<dbReference type="EMBL" id="BSUZ01000001">
    <property type="protein sequence ID" value="GMA87474.1"/>
    <property type="molecule type" value="Genomic_DNA"/>
</dbReference>
<evidence type="ECO:0000313" key="2">
    <source>
        <dbReference type="Proteomes" id="UP001157017"/>
    </source>
</evidence>
<dbReference type="Pfam" id="PF25656">
    <property type="entry name" value="DUF7945"/>
    <property type="match status" value="1"/>
</dbReference>
<dbReference type="Proteomes" id="UP001157017">
    <property type="component" value="Unassembled WGS sequence"/>
</dbReference>
<dbReference type="InterPro" id="IPR057705">
    <property type="entry name" value="DUF7945"/>
</dbReference>
<accession>A0ABQ6JJC7</accession>